<evidence type="ECO:0000313" key="2">
    <source>
        <dbReference type="EMBL" id="MDF3835127.1"/>
    </source>
</evidence>
<organism evidence="2 3">
    <name type="scientific">Cupriavidus basilensis</name>
    <dbReference type="NCBI Taxonomy" id="68895"/>
    <lineage>
        <taxon>Bacteria</taxon>
        <taxon>Pseudomonadati</taxon>
        <taxon>Pseudomonadota</taxon>
        <taxon>Betaproteobacteria</taxon>
        <taxon>Burkholderiales</taxon>
        <taxon>Burkholderiaceae</taxon>
        <taxon>Cupriavidus</taxon>
    </lineage>
</organism>
<keyword evidence="1" id="KW-0732">Signal</keyword>
<proteinExistence type="predicted"/>
<dbReference type="PROSITE" id="PS51257">
    <property type="entry name" value="PROKAR_LIPOPROTEIN"/>
    <property type="match status" value="1"/>
</dbReference>
<evidence type="ECO:0000313" key="3">
    <source>
        <dbReference type="Proteomes" id="UP001216674"/>
    </source>
</evidence>
<name>A0ABT6ARB2_9BURK</name>
<dbReference type="Proteomes" id="UP001216674">
    <property type="component" value="Unassembled WGS sequence"/>
</dbReference>
<dbReference type="RefSeq" id="WP_017228219.1">
    <property type="nucleotide sequence ID" value="NZ_JARJLM010000327.1"/>
</dbReference>
<protein>
    <recommendedName>
        <fullName evidence="4">Lipoprotein</fullName>
    </recommendedName>
</protein>
<evidence type="ECO:0008006" key="4">
    <source>
        <dbReference type="Google" id="ProtNLM"/>
    </source>
</evidence>
<reference evidence="2 3" key="1">
    <citation type="submission" date="2023-03" db="EMBL/GenBank/DDBJ databases">
        <title>Draft assemblies of triclosan tolerant bacteria isolated from returned activated sludge.</title>
        <authorList>
            <person name="Van Hamelsveld S."/>
        </authorList>
    </citation>
    <scope>NUCLEOTIDE SEQUENCE [LARGE SCALE GENOMIC DNA]</scope>
    <source>
        <strain evidence="2 3">GW210010_S58</strain>
    </source>
</reference>
<comment type="caution">
    <text evidence="2">The sequence shown here is derived from an EMBL/GenBank/DDBJ whole genome shotgun (WGS) entry which is preliminary data.</text>
</comment>
<gene>
    <name evidence="2" type="ORF">P3W85_19490</name>
</gene>
<keyword evidence="3" id="KW-1185">Reference proteome</keyword>
<accession>A0ABT6ARB2</accession>
<evidence type="ECO:0000256" key="1">
    <source>
        <dbReference type="SAM" id="SignalP"/>
    </source>
</evidence>
<sequence>MKTNLNPSRCCAAIGLCAMASLVLSACVSTSPVWDKQAGQAMRAASRAQIINPDAPAGLPPMGGGSGKAAVAAMGNYDRAMSRPAAASGNGATGVDFGSAGYGGAPMLGGSTR</sequence>
<feature type="chain" id="PRO_5045171954" description="Lipoprotein" evidence="1">
    <location>
        <begin position="27"/>
        <end position="113"/>
    </location>
</feature>
<feature type="signal peptide" evidence="1">
    <location>
        <begin position="1"/>
        <end position="26"/>
    </location>
</feature>
<dbReference type="EMBL" id="JARJLM010000327">
    <property type="protein sequence ID" value="MDF3835127.1"/>
    <property type="molecule type" value="Genomic_DNA"/>
</dbReference>